<evidence type="ECO:0000259" key="1">
    <source>
        <dbReference type="Pfam" id="PF24626"/>
    </source>
</evidence>
<proteinExistence type="predicted"/>
<dbReference type="OrthoDB" id="532080at2759"/>
<dbReference type="PANTHER" id="PTHR46148">
    <property type="entry name" value="CHROMO DOMAIN-CONTAINING PROTEIN"/>
    <property type="match status" value="1"/>
</dbReference>
<keyword evidence="3" id="KW-1185">Reference proteome</keyword>
<reference evidence="2 3" key="1">
    <citation type="submission" date="2019-05" db="EMBL/GenBank/DDBJ databases">
        <title>Mikania micrantha, genome provides insights into the molecular mechanism of rapid growth.</title>
        <authorList>
            <person name="Liu B."/>
        </authorList>
    </citation>
    <scope>NUCLEOTIDE SEQUENCE [LARGE SCALE GENOMIC DNA]</scope>
    <source>
        <strain evidence="2">NLD-2019</strain>
        <tissue evidence="2">Leaf</tissue>
    </source>
</reference>
<dbReference type="SUPFAM" id="SSF53098">
    <property type="entry name" value="Ribonuclease H-like"/>
    <property type="match status" value="1"/>
</dbReference>
<dbReference type="Proteomes" id="UP000326396">
    <property type="component" value="Linkage Group LG3"/>
</dbReference>
<dbReference type="InterPro" id="IPR056924">
    <property type="entry name" value="SH3_Tf2-1"/>
</dbReference>
<feature type="domain" description="Tf2-1-like SH3-like" evidence="1">
    <location>
        <begin position="145"/>
        <end position="193"/>
    </location>
</feature>
<protein>
    <recommendedName>
        <fullName evidence="1">Tf2-1-like SH3-like domain-containing protein</fullName>
    </recommendedName>
</protein>
<organism evidence="2 3">
    <name type="scientific">Mikania micrantha</name>
    <name type="common">bitter vine</name>
    <dbReference type="NCBI Taxonomy" id="192012"/>
    <lineage>
        <taxon>Eukaryota</taxon>
        <taxon>Viridiplantae</taxon>
        <taxon>Streptophyta</taxon>
        <taxon>Embryophyta</taxon>
        <taxon>Tracheophyta</taxon>
        <taxon>Spermatophyta</taxon>
        <taxon>Magnoliopsida</taxon>
        <taxon>eudicotyledons</taxon>
        <taxon>Gunneridae</taxon>
        <taxon>Pentapetalae</taxon>
        <taxon>asterids</taxon>
        <taxon>campanulids</taxon>
        <taxon>Asterales</taxon>
        <taxon>Asteraceae</taxon>
        <taxon>Asteroideae</taxon>
        <taxon>Heliantheae alliance</taxon>
        <taxon>Eupatorieae</taxon>
        <taxon>Mikania</taxon>
    </lineage>
</organism>
<dbReference type="EMBL" id="SZYD01000013">
    <property type="protein sequence ID" value="KAD4385483.1"/>
    <property type="molecule type" value="Genomic_DNA"/>
</dbReference>
<accession>A0A5N6N701</accession>
<dbReference type="Pfam" id="PF24626">
    <property type="entry name" value="SH3_Tf2-1"/>
    <property type="match status" value="1"/>
</dbReference>
<name>A0A5N6N701_9ASTR</name>
<sequence length="276" mass="31395">MAGRRGECKNAGGRGNINLTATRLNALISKRVEEEIAAREAAPHILAPKENQRMEELARIYVKDVVSRHGVPISIISDRDAQFTSNSWIALQKKIAWWSSATATTIAPTSKLCPMRHSMVGNADHLSIGRDSRSSKELCRAPLCFGERGKLNPLYIGPFEILKRIGPVAYQLNLPTKLDGVHNVFHVSNRKKCLSDETLVIPLDEIQVDERLRFVGEPVEIMDREVKRLKQSRIPIARFRWNSKRGPEFTREREDQMMRKYPHLFKQSTSNADNNE</sequence>
<evidence type="ECO:0000313" key="3">
    <source>
        <dbReference type="Proteomes" id="UP000326396"/>
    </source>
</evidence>
<dbReference type="InterPro" id="IPR012337">
    <property type="entry name" value="RNaseH-like_sf"/>
</dbReference>
<dbReference type="AlphaFoldDB" id="A0A5N6N701"/>
<gene>
    <name evidence="2" type="ORF">E3N88_25651</name>
</gene>
<dbReference type="PANTHER" id="PTHR46148:SF59">
    <property type="entry name" value="NUCLEOTIDYLTRANSFERASE, RIBONUCLEASE H"/>
    <property type="match status" value="1"/>
</dbReference>
<evidence type="ECO:0000313" key="2">
    <source>
        <dbReference type="EMBL" id="KAD4385483.1"/>
    </source>
</evidence>
<comment type="caution">
    <text evidence="2">The sequence shown here is derived from an EMBL/GenBank/DDBJ whole genome shotgun (WGS) entry which is preliminary data.</text>
</comment>